<keyword evidence="2" id="KW-1185">Reference proteome</keyword>
<sequence>MPAPTFTPPMRPSAGTQITPEVNLRKAPFGDGYGQASPSGLNHIRRIVRLEWAYLSLDEAQQIDTFLTGRGGYRAFTYTLNGEAQPRRWTCAEWHIEDGHPARVTATFREYFGPEV</sequence>
<accession>A0ABY7STU0</accession>
<protein>
    <submittedName>
        <fullName evidence="1">Phage tail protein</fullName>
    </submittedName>
</protein>
<reference evidence="1 2" key="1">
    <citation type="submission" date="2021-01" db="EMBL/GenBank/DDBJ databases">
        <title>Biogeographic distribution of Paracoccus.</title>
        <authorList>
            <person name="Hollensteiner J."/>
            <person name="Leineberger J."/>
            <person name="Brinkhoff T."/>
            <person name="Daniel R."/>
        </authorList>
    </citation>
    <scope>NUCLEOTIDE SEQUENCE [LARGE SCALE GENOMIC DNA]</scope>
    <source>
        <strain evidence="1 2">LMG25392</strain>
    </source>
</reference>
<dbReference type="RefSeq" id="WP_272857690.1">
    <property type="nucleotide sequence ID" value="NZ_CP067134.1"/>
</dbReference>
<dbReference type="Pfam" id="PF05939">
    <property type="entry name" value="Phage_min_tail"/>
    <property type="match status" value="1"/>
</dbReference>
<dbReference type="Proteomes" id="UP001218412">
    <property type="component" value="Chromosome"/>
</dbReference>
<proteinExistence type="predicted"/>
<evidence type="ECO:0000313" key="2">
    <source>
        <dbReference type="Proteomes" id="UP001218412"/>
    </source>
</evidence>
<organism evidence="1 2">
    <name type="scientific">Paracoccus stylophorae</name>
    <dbReference type="NCBI Taxonomy" id="659350"/>
    <lineage>
        <taxon>Bacteria</taxon>
        <taxon>Pseudomonadati</taxon>
        <taxon>Pseudomonadota</taxon>
        <taxon>Alphaproteobacteria</taxon>
        <taxon>Rhodobacterales</taxon>
        <taxon>Paracoccaceae</taxon>
        <taxon>Paracoccus</taxon>
    </lineage>
</organism>
<dbReference type="InterPro" id="IPR010265">
    <property type="entry name" value="Phage_lambda_TipM"/>
</dbReference>
<evidence type="ECO:0000313" key="1">
    <source>
        <dbReference type="EMBL" id="WCR09576.1"/>
    </source>
</evidence>
<name>A0ABY7STU0_9RHOB</name>
<gene>
    <name evidence="1" type="ORF">JHW45_10655</name>
</gene>
<dbReference type="EMBL" id="CP067134">
    <property type="protein sequence ID" value="WCR09576.1"/>
    <property type="molecule type" value="Genomic_DNA"/>
</dbReference>